<accession>A0A1J5GQ88</accession>
<organism evidence="1 2">
    <name type="scientific">Candidatus Infernicultor aquiphilus</name>
    <dbReference type="NCBI Taxonomy" id="1805029"/>
    <lineage>
        <taxon>Bacteria</taxon>
        <taxon>Pseudomonadati</taxon>
        <taxon>Atribacterota</taxon>
        <taxon>Candidatus Phoenicimicrobiia</taxon>
        <taxon>Candidatus Pheonicimicrobiales</taxon>
        <taxon>Candidatus Phoenicimicrobiaceae</taxon>
        <taxon>Candidatus Infernicultor</taxon>
    </lineage>
</organism>
<dbReference type="AlphaFoldDB" id="A0A1J5GQ88"/>
<dbReference type="EMBL" id="MNYY01000093">
    <property type="protein sequence ID" value="OIP70006.1"/>
    <property type="molecule type" value="Genomic_DNA"/>
</dbReference>
<gene>
    <name evidence="1" type="ORF">AUK42_04640</name>
</gene>
<name>A0A1J5GQ88_9BACT</name>
<evidence type="ECO:0000313" key="1">
    <source>
        <dbReference type="EMBL" id="OIP70006.1"/>
    </source>
</evidence>
<reference evidence="1 2" key="1">
    <citation type="journal article" date="2016" name="Environ. Microbiol.">
        <title>Genomic resolution of a cold subsurface aquifer community provides metabolic insights for novel microbes adapted to high CO concentrations.</title>
        <authorList>
            <person name="Probst A.J."/>
            <person name="Castelle C.J."/>
            <person name="Singh A."/>
            <person name="Brown C.T."/>
            <person name="Anantharaman K."/>
            <person name="Sharon I."/>
            <person name="Hug L.A."/>
            <person name="Burstein D."/>
            <person name="Emerson J.B."/>
            <person name="Thomas B.C."/>
            <person name="Banfield J.F."/>
        </authorList>
    </citation>
    <scope>NUCLEOTIDE SEQUENCE [LARGE SCALE GENOMIC DNA]</scope>
    <source>
        <strain evidence="1">CG2_30_33_13</strain>
    </source>
</reference>
<sequence>MNRARNTGSDKSDPYITIPRSGRGQVCLLFGLQPKYNTFKSQIFKKFIARGILPLKPPD</sequence>
<dbReference type="Proteomes" id="UP000182763">
    <property type="component" value="Unassembled WGS sequence"/>
</dbReference>
<proteinExistence type="predicted"/>
<protein>
    <submittedName>
        <fullName evidence="1">Uncharacterized protein</fullName>
    </submittedName>
</protein>
<evidence type="ECO:0000313" key="2">
    <source>
        <dbReference type="Proteomes" id="UP000182763"/>
    </source>
</evidence>
<comment type="caution">
    <text evidence="1">The sequence shown here is derived from an EMBL/GenBank/DDBJ whole genome shotgun (WGS) entry which is preliminary data.</text>
</comment>